<dbReference type="Proteomes" id="UP000054549">
    <property type="component" value="Unassembled WGS sequence"/>
</dbReference>
<dbReference type="OrthoDB" id="3223751at2759"/>
<sequence>MNAGAIYEGWSKAVDYNQLASDDSPSISSRIANSTPVLRRSNLQGFLVGGQDTSFKTLVD</sequence>
<evidence type="ECO:0000313" key="2">
    <source>
        <dbReference type="Proteomes" id="UP000054549"/>
    </source>
</evidence>
<name>A0A0C2SP88_AMAMK</name>
<accession>A0A0C2SP88</accession>
<dbReference type="HOGENOM" id="CLU_2941244_0_0_1"/>
<keyword evidence="2" id="KW-1185">Reference proteome</keyword>
<dbReference type="InParanoid" id="A0A0C2SP88"/>
<proteinExistence type="predicted"/>
<reference evidence="1 2" key="1">
    <citation type="submission" date="2014-04" db="EMBL/GenBank/DDBJ databases">
        <title>Evolutionary Origins and Diversification of the Mycorrhizal Mutualists.</title>
        <authorList>
            <consortium name="DOE Joint Genome Institute"/>
            <consortium name="Mycorrhizal Genomics Consortium"/>
            <person name="Kohler A."/>
            <person name="Kuo A."/>
            <person name="Nagy L.G."/>
            <person name="Floudas D."/>
            <person name="Copeland A."/>
            <person name="Barry K.W."/>
            <person name="Cichocki N."/>
            <person name="Veneault-Fourrey C."/>
            <person name="LaButti K."/>
            <person name="Lindquist E.A."/>
            <person name="Lipzen A."/>
            <person name="Lundell T."/>
            <person name="Morin E."/>
            <person name="Murat C."/>
            <person name="Riley R."/>
            <person name="Ohm R."/>
            <person name="Sun H."/>
            <person name="Tunlid A."/>
            <person name="Henrissat B."/>
            <person name="Grigoriev I.V."/>
            <person name="Hibbett D.S."/>
            <person name="Martin F."/>
        </authorList>
    </citation>
    <scope>NUCLEOTIDE SEQUENCE [LARGE SCALE GENOMIC DNA]</scope>
    <source>
        <strain evidence="1 2">Koide BX008</strain>
    </source>
</reference>
<gene>
    <name evidence="1" type="ORF">M378DRAFT_173276</name>
</gene>
<evidence type="ECO:0000313" key="1">
    <source>
        <dbReference type="EMBL" id="KIL55824.1"/>
    </source>
</evidence>
<protein>
    <submittedName>
        <fullName evidence="1">Uncharacterized protein</fullName>
    </submittedName>
</protein>
<dbReference type="AlphaFoldDB" id="A0A0C2SP88"/>
<dbReference type="EMBL" id="KN818469">
    <property type="protein sequence ID" value="KIL55824.1"/>
    <property type="molecule type" value="Genomic_DNA"/>
</dbReference>
<organism evidence="1 2">
    <name type="scientific">Amanita muscaria (strain Koide BX008)</name>
    <dbReference type="NCBI Taxonomy" id="946122"/>
    <lineage>
        <taxon>Eukaryota</taxon>
        <taxon>Fungi</taxon>
        <taxon>Dikarya</taxon>
        <taxon>Basidiomycota</taxon>
        <taxon>Agaricomycotina</taxon>
        <taxon>Agaricomycetes</taxon>
        <taxon>Agaricomycetidae</taxon>
        <taxon>Agaricales</taxon>
        <taxon>Pluteineae</taxon>
        <taxon>Amanitaceae</taxon>
        <taxon>Amanita</taxon>
    </lineage>
</organism>